<dbReference type="InterPro" id="IPR036291">
    <property type="entry name" value="NAD(P)-bd_dom_sf"/>
</dbReference>
<comment type="similarity">
    <text evidence="1 3">Belongs to the short-chain dehydrogenases/reductases (SDR) family.</text>
</comment>
<dbReference type="EMBL" id="JAPEVG010000811">
    <property type="protein sequence ID" value="KAJ8455184.1"/>
    <property type="molecule type" value="Genomic_DNA"/>
</dbReference>
<dbReference type="SUPFAM" id="SSF51735">
    <property type="entry name" value="NAD(P)-binding Rossmann-fold domains"/>
    <property type="match status" value="1"/>
</dbReference>
<evidence type="ECO:0000256" key="2">
    <source>
        <dbReference type="ARBA" id="ARBA00023002"/>
    </source>
</evidence>
<evidence type="ECO:0000256" key="3">
    <source>
        <dbReference type="RuleBase" id="RU000363"/>
    </source>
</evidence>
<dbReference type="PRINTS" id="PR00080">
    <property type="entry name" value="SDRFAMILY"/>
</dbReference>
<gene>
    <name evidence="4" type="ORF">ONZ51_g12589</name>
</gene>
<dbReference type="Proteomes" id="UP001215151">
    <property type="component" value="Unassembled WGS sequence"/>
</dbReference>
<comment type="caution">
    <text evidence="4">The sequence shown here is derived from an EMBL/GenBank/DDBJ whole genome shotgun (WGS) entry which is preliminary data.</text>
</comment>
<sequence length="288" mass="31359">MSFSRVWFTTGSANGFGRFLTEHVLSQGEIVVATMRRTSPLDDLKAKYSSDRLLVVKVDVNNSHEIADAFAQVKMAFGRLDVVVNNAGWGVFGEVEAVRGEDARAMFDTNFWGAVNVSREAVKFFRDVNAPGVGGRLLQISSLLGVGGGPGVGFYSATKFALWAALEGVSESLAAELDPAWNIMVTIIEPGGYRTEGLSKVQWATSHPAYANPDLPATKMRGFWDKISPFGDPRKAVRRFYEIASLSDPPLHLPLGKDAIATVRGKIASLNSDTDKSIYLPEDLELEQ</sequence>
<evidence type="ECO:0000313" key="4">
    <source>
        <dbReference type="EMBL" id="KAJ8455184.1"/>
    </source>
</evidence>
<organism evidence="4 5">
    <name type="scientific">Trametes cubensis</name>
    <dbReference type="NCBI Taxonomy" id="1111947"/>
    <lineage>
        <taxon>Eukaryota</taxon>
        <taxon>Fungi</taxon>
        <taxon>Dikarya</taxon>
        <taxon>Basidiomycota</taxon>
        <taxon>Agaricomycotina</taxon>
        <taxon>Agaricomycetes</taxon>
        <taxon>Polyporales</taxon>
        <taxon>Polyporaceae</taxon>
        <taxon>Trametes</taxon>
    </lineage>
</organism>
<dbReference type="InterPro" id="IPR051911">
    <property type="entry name" value="SDR_oxidoreductase"/>
</dbReference>
<keyword evidence="5" id="KW-1185">Reference proteome</keyword>
<proteinExistence type="inferred from homology"/>
<dbReference type="GO" id="GO:0016491">
    <property type="term" value="F:oxidoreductase activity"/>
    <property type="evidence" value="ECO:0007669"/>
    <property type="project" value="UniProtKB-KW"/>
</dbReference>
<protein>
    <recommendedName>
        <fullName evidence="6">NAD-P-binding protein</fullName>
    </recommendedName>
</protein>
<evidence type="ECO:0000313" key="5">
    <source>
        <dbReference type="Proteomes" id="UP001215151"/>
    </source>
</evidence>
<dbReference type="PRINTS" id="PR00081">
    <property type="entry name" value="GDHRDH"/>
</dbReference>
<dbReference type="Gene3D" id="3.40.50.720">
    <property type="entry name" value="NAD(P)-binding Rossmann-like Domain"/>
    <property type="match status" value="1"/>
</dbReference>
<dbReference type="PANTHER" id="PTHR43976">
    <property type="entry name" value="SHORT CHAIN DEHYDROGENASE"/>
    <property type="match status" value="1"/>
</dbReference>
<evidence type="ECO:0008006" key="6">
    <source>
        <dbReference type="Google" id="ProtNLM"/>
    </source>
</evidence>
<name>A0AAD7X3H6_9APHY</name>
<dbReference type="PANTHER" id="PTHR43976:SF16">
    <property type="entry name" value="SHORT-CHAIN DEHYDROGENASE_REDUCTASE FAMILY PROTEIN"/>
    <property type="match status" value="1"/>
</dbReference>
<dbReference type="AlphaFoldDB" id="A0AAD7X3H6"/>
<accession>A0AAD7X3H6</accession>
<reference evidence="4" key="1">
    <citation type="submission" date="2022-11" db="EMBL/GenBank/DDBJ databases">
        <title>Genome Sequence of Cubamyces cubensis.</title>
        <authorList>
            <person name="Buettner E."/>
        </authorList>
    </citation>
    <scope>NUCLEOTIDE SEQUENCE</scope>
    <source>
        <strain evidence="4">MPL-01</strain>
    </source>
</reference>
<evidence type="ECO:0000256" key="1">
    <source>
        <dbReference type="ARBA" id="ARBA00006484"/>
    </source>
</evidence>
<dbReference type="Pfam" id="PF00106">
    <property type="entry name" value="adh_short"/>
    <property type="match status" value="1"/>
</dbReference>
<keyword evidence="2" id="KW-0560">Oxidoreductase</keyword>
<dbReference type="InterPro" id="IPR002347">
    <property type="entry name" value="SDR_fam"/>
</dbReference>